<accession>A0A0P7YY08</accession>
<proteinExistence type="inferred from homology"/>
<sequence length="294" mass="31366">MTKITKAVFPVAGLGTRFLPATKAMPKELLPIIDKPIVQFAVEEAIAAGITELIFVTGRNKRAVGDHFDANLELEAQLKAKGKTDLRDMVRNIVPDGVSCIFVRQPEPLGLGHAVLCAAPAVGDNPFVVLLADDLMQGTELPTAALVRAYAKKAQTILSVSEVDPKDTSKYGILRPGATDADGVITVDGVVEKPSAGQAPSNLASFGRYVFTSEVFQVLRGLKPGAGGEIQLADAIDQLAQAGKVAAITNPSRRYDCGDKFGYLTAIVDVALGDPEYRDRFLDLLRDRIAQTAH</sequence>
<evidence type="ECO:0000313" key="11">
    <source>
        <dbReference type="Proteomes" id="UP000050413"/>
    </source>
</evidence>
<dbReference type="InterPro" id="IPR029044">
    <property type="entry name" value="Nucleotide-diphossugar_trans"/>
</dbReference>
<dbReference type="EMBL" id="LJSG01000007">
    <property type="protein sequence ID" value="KPP93974.1"/>
    <property type="molecule type" value="Genomic_DNA"/>
</dbReference>
<evidence type="ECO:0000256" key="4">
    <source>
        <dbReference type="ARBA" id="ARBA00022679"/>
    </source>
</evidence>
<protein>
    <recommendedName>
        <fullName evidence="3 7">UTP--glucose-1-phosphate uridylyltransferase</fullName>
        <ecNumber evidence="2 7">2.7.7.9</ecNumber>
    </recommendedName>
    <alternativeName>
        <fullName evidence="7">UDP-glucose pyrophosphorylase</fullName>
    </alternativeName>
</protein>
<dbReference type="SUPFAM" id="SSF53448">
    <property type="entry name" value="Nucleotide-diphospho-sugar transferases"/>
    <property type="match status" value="1"/>
</dbReference>
<comment type="caution">
    <text evidence="10">The sequence shown here is derived from an EMBL/GenBank/DDBJ whole genome shotgun (WGS) entry which is preliminary data.</text>
</comment>
<evidence type="ECO:0000313" key="10">
    <source>
        <dbReference type="EMBL" id="KPP93974.1"/>
    </source>
</evidence>
<comment type="catalytic activity">
    <reaction evidence="6 7">
        <text>alpha-D-glucose 1-phosphate + UTP + H(+) = UDP-alpha-D-glucose + diphosphate</text>
        <dbReference type="Rhea" id="RHEA:19889"/>
        <dbReference type="ChEBI" id="CHEBI:15378"/>
        <dbReference type="ChEBI" id="CHEBI:33019"/>
        <dbReference type="ChEBI" id="CHEBI:46398"/>
        <dbReference type="ChEBI" id="CHEBI:58601"/>
        <dbReference type="ChEBI" id="CHEBI:58885"/>
        <dbReference type="EC" id="2.7.7.9"/>
    </reaction>
</comment>
<dbReference type="PANTHER" id="PTHR43197">
    <property type="entry name" value="UTP--GLUCOSE-1-PHOSPHATE URIDYLYLTRANSFERASE"/>
    <property type="match status" value="1"/>
</dbReference>
<dbReference type="EC" id="2.7.7.9" evidence="2 7"/>
<dbReference type="STRING" id="1666912.Ga0058931_0163"/>
<keyword evidence="5 7" id="KW-0548">Nucleotidyltransferase</keyword>
<reference evidence="10 11" key="1">
    <citation type="submission" date="2015-09" db="EMBL/GenBank/DDBJ databases">
        <title>Identification and resolution of microdiversity through metagenomic sequencing of parallel consortia.</title>
        <authorList>
            <person name="Nelson W.C."/>
            <person name="Romine M.F."/>
            <person name="Lindemann S.R."/>
        </authorList>
    </citation>
    <scope>NUCLEOTIDE SEQUENCE [LARGE SCALE GENOMIC DNA]</scope>
    <source>
        <strain evidence="10">HL-91</strain>
    </source>
</reference>
<evidence type="ECO:0000256" key="3">
    <source>
        <dbReference type="ARBA" id="ARBA00019048"/>
    </source>
</evidence>
<evidence type="ECO:0000313" key="9">
    <source>
        <dbReference type="EMBL" id="CUX79480.1"/>
    </source>
</evidence>
<evidence type="ECO:0000256" key="1">
    <source>
        <dbReference type="ARBA" id="ARBA00006890"/>
    </source>
</evidence>
<dbReference type="EMBL" id="FBYC01000001">
    <property type="protein sequence ID" value="CUX79480.1"/>
    <property type="molecule type" value="Genomic_DNA"/>
</dbReference>
<comment type="similarity">
    <text evidence="1 7">Belongs to the UDPGP type 2 family.</text>
</comment>
<dbReference type="PATRIC" id="fig|1666912.4.peg.35"/>
<dbReference type="OrthoDB" id="9803306at2"/>
<dbReference type="GO" id="GO:0006011">
    <property type="term" value="P:UDP-alpha-D-glucose metabolic process"/>
    <property type="evidence" value="ECO:0007669"/>
    <property type="project" value="InterPro"/>
</dbReference>
<dbReference type="Gene3D" id="3.90.550.10">
    <property type="entry name" value="Spore Coat Polysaccharide Biosynthesis Protein SpsA, Chain A"/>
    <property type="match status" value="1"/>
</dbReference>
<dbReference type="PANTHER" id="PTHR43197:SF1">
    <property type="entry name" value="UTP--GLUCOSE-1-PHOSPHATE URIDYLYLTRANSFERASE"/>
    <property type="match status" value="1"/>
</dbReference>
<evidence type="ECO:0000256" key="7">
    <source>
        <dbReference type="RuleBase" id="RU361259"/>
    </source>
</evidence>
<evidence type="ECO:0000256" key="6">
    <source>
        <dbReference type="ARBA" id="ARBA00048128"/>
    </source>
</evidence>
<evidence type="ECO:0000256" key="5">
    <source>
        <dbReference type="ARBA" id="ARBA00022695"/>
    </source>
</evidence>
<dbReference type="AlphaFoldDB" id="A0A0P7YY08"/>
<organism evidence="10 11">
    <name type="scientific">Roseibaca calidilacus</name>
    <dbReference type="NCBI Taxonomy" id="1666912"/>
    <lineage>
        <taxon>Bacteria</taxon>
        <taxon>Pseudomonadati</taxon>
        <taxon>Pseudomonadota</taxon>
        <taxon>Alphaproteobacteria</taxon>
        <taxon>Rhodobacterales</taxon>
        <taxon>Paracoccaceae</taxon>
        <taxon>Roseinatronobacter</taxon>
    </lineage>
</organism>
<dbReference type="NCBIfam" id="TIGR01099">
    <property type="entry name" value="galU"/>
    <property type="match status" value="1"/>
</dbReference>
<dbReference type="Proteomes" id="UP000050413">
    <property type="component" value="Unassembled WGS sequence"/>
</dbReference>
<feature type="domain" description="Nucleotidyl transferase" evidence="8">
    <location>
        <begin position="11"/>
        <end position="267"/>
    </location>
</feature>
<evidence type="ECO:0000313" key="12">
    <source>
        <dbReference type="Proteomes" id="UP000182045"/>
    </source>
</evidence>
<reference evidence="9 12" key="2">
    <citation type="submission" date="2016-01" db="EMBL/GenBank/DDBJ databases">
        <authorList>
            <person name="Varghese N."/>
        </authorList>
    </citation>
    <scope>NUCLEOTIDE SEQUENCE [LARGE SCALE GENOMIC DNA]</scope>
    <source>
        <strain evidence="9 12">HL-91</strain>
    </source>
</reference>
<name>A0A0P7YY08_9RHOB</name>
<gene>
    <name evidence="10" type="primary">galU-2</name>
    <name evidence="9" type="ORF">Ga0058931_0163</name>
    <name evidence="10" type="ORF">HLUCCA05_12400</name>
</gene>
<keyword evidence="12" id="KW-1185">Reference proteome</keyword>
<dbReference type="CDD" id="cd02541">
    <property type="entry name" value="UGPase_prokaryotic"/>
    <property type="match status" value="1"/>
</dbReference>
<evidence type="ECO:0000259" key="8">
    <source>
        <dbReference type="Pfam" id="PF00483"/>
    </source>
</evidence>
<dbReference type="Pfam" id="PF00483">
    <property type="entry name" value="NTP_transferase"/>
    <property type="match status" value="1"/>
</dbReference>
<dbReference type="GO" id="GO:0003983">
    <property type="term" value="F:UTP:glucose-1-phosphate uridylyltransferase activity"/>
    <property type="evidence" value="ECO:0007669"/>
    <property type="project" value="UniProtKB-EC"/>
</dbReference>
<dbReference type="Proteomes" id="UP000182045">
    <property type="component" value="Unassembled WGS sequence"/>
</dbReference>
<evidence type="ECO:0000256" key="2">
    <source>
        <dbReference type="ARBA" id="ARBA00012415"/>
    </source>
</evidence>
<dbReference type="RefSeq" id="WP_072244280.1">
    <property type="nucleotide sequence ID" value="NZ_FBYC01000001.1"/>
</dbReference>
<keyword evidence="4 7" id="KW-0808">Transferase</keyword>
<dbReference type="InterPro" id="IPR005771">
    <property type="entry name" value="GalU_uridylyltTrfase_bac/arc"/>
</dbReference>
<dbReference type="InterPro" id="IPR005835">
    <property type="entry name" value="NTP_transferase_dom"/>
</dbReference>